<organism evidence="8 9">
    <name type="scientific">Torulaspora globosa</name>
    <dbReference type="NCBI Taxonomy" id="48254"/>
    <lineage>
        <taxon>Eukaryota</taxon>
        <taxon>Fungi</taxon>
        <taxon>Dikarya</taxon>
        <taxon>Ascomycota</taxon>
        <taxon>Saccharomycotina</taxon>
        <taxon>Saccharomycetes</taxon>
        <taxon>Saccharomycetales</taxon>
        <taxon>Saccharomycetaceae</taxon>
        <taxon>Torulaspora</taxon>
    </lineage>
</organism>
<dbReference type="EMBL" id="CP059270">
    <property type="protein sequence ID" value="QLQ80128.1"/>
    <property type="molecule type" value="Genomic_DNA"/>
</dbReference>
<feature type="compositionally biased region" description="Low complexity" evidence="6">
    <location>
        <begin position="851"/>
        <end position="894"/>
    </location>
</feature>
<evidence type="ECO:0000313" key="8">
    <source>
        <dbReference type="EMBL" id="QLQ80128.1"/>
    </source>
</evidence>
<name>A0A7H9HQW4_9SACH</name>
<dbReference type="SUPFAM" id="SSF53067">
    <property type="entry name" value="Actin-like ATPase domain"/>
    <property type="match status" value="2"/>
</dbReference>
<evidence type="ECO:0000256" key="5">
    <source>
        <dbReference type="ARBA" id="ARBA00023186"/>
    </source>
</evidence>
<feature type="region of interest" description="Disordered" evidence="6">
    <location>
        <begin position="544"/>
        <end position="572"/>
    </location>
</feature>
<evidence type="ECO:0000256" key="4">
    <source>
        <dbReference type="ARBA" id="ARBA00022840"/>
    </source>
</evidence>
<evidence type="ECO:0000256" key="3">
    <source>
        <dbReference type="ARBA" id="ARBA00022741"/>
    </source>
</evidence>
<comment type="subcellular location">
    <subcellularLocation>
        <location evidence="1">Endoplasmic reticulum lumen</location>
    </subcellularLocation>
</comment>
<keyword evidence="9" id="KW-1185">Reference proteome</keyword>
<dbReference type="GO" id="GO:0034663">
    <property type="term" value="C:endoplasmic reticulum chaperone complex"/>
    <property type="evidence" value="ECO:0007669"/>
    <property type="project" value="TreeGrafter"/>
</dbReference>
<evidence type="ECO:0000256" key="1">
    <source>
        <dbReference type="ARBA" id="ARBA00004319"/>
    </source>
</evidence>
<dbReference type="GO" id="GO:0005524">
    <property type="term" value="F:ATP binding"/>
    <property type="evidence" value="ECO:0007669"/>
    <property type="project" value="UniProtKB-KW"/>
</dbReference>
<dbReference type="FunFam" id="3.90.640.10:FF:000003">
    <property type="entry name" value="Molecular chaperone DnaK"/>
    <property type="match status" value="1"/>
</dbReference>
<feature type="region of interest" description="Disordered" evidence="6">
    <location>
        <begin position="840"/>
        <end position="900"/>
    </location>
</feature>
<dbReference type="Pfam" id="PF00012">
    <property type="entry name" value="HSP70"/>
    <property type="match status" value="1"/>
</dbReference>
<dbReference type="GO" id="GO:0005788">
    <property type="term" value="C:endoplasmic reticulum lumen"/>
    <property type="evidence" value="ECO:0007669"/>
    <property type="project" value="UniProtKB-SubCell"/>
</dbReference>
<dbReference type="Gene3D" id="3.30.420.40">
    <property type="match status" value="2"/>
</dbReference>
<dbReference type="OrthoDB" id="10262720at2759"/>
<proteinExistence type="predicted"/>
<dbReference type="InterPro" id="IPR043129">
    <property type="entry name" value="ATPase_NBD"/>
</dbReference>
<keyword evidence="4" id="KW-0067">ATP-binding</keyword>
<dbReference type="InterPro" id="IPR018181">
    <property type="entry name" value="Heat_shock_70_CS"/>
</dbReference>
<dbReference type="Gene3D" id="3.30.30.30">
    <property type="match status" value="1"/>
</dbReference>
<sequence length="900" mass="100362">MKFAGISWKLLLVALLWSKTLAAVIGIDYGQQNVKAMVVSPRAPLELVLTPEAKRKDISGLAIRKRGKGIERTFGSAVGSLVTRFPKNSLMHLKPLLGKTEADESDIVVYLREHPGVEIIGTKRASLAVLVDGEEYSIEELSAMNIQEIVNRANQLVKEKDSQSVDFVDKLAITVPDFFDQHQRRALLDVGSLTTDSLETVLISDGLSVVLNFVFKQRDFVPGETQYYVVYDMGAGSTKASLFSILQPVNETEPLRIELGGYGFDDHLSGSKFTLDVASLLENKFLEAHKSIRTDTLHSNPNALAKLNQAAEKAKLILSANSEASVSIESLIDDIDFRTKVTRQEFEDFIQESVVDLIKPLEGALDKQFWESQITLKDIQGVILTGGSTRVPIVQQRLISVIGENKILKSVNADESAVNGATIRAVQLFNAFKTKAVDIVERSPSEYGLRVMGDDTELIVFPKGSAYPLTTTIEIARMDNLSKGLALDLYEDGKIFRKVTLSPDVIKKAFPIDECTDGISFNATLSLSQNRIFDLDSIQAICSNGPKADESEEDGGNGSSDQNEKLSDSKGKVRIKRSPKLEFSIEEVPLLHLNHQEKYRLREHIRMLNKEDSERFEFERAKNELETLLYHTRDFITSEDVAETGPKRYLEKLANIIPTYLDWLEDESDSADKADIISKIAAVNDLKSKVEVYIESLAEPLNTEQFEALLAKADEVSNKINSDREKPHEGLAALNETFSQAGYDIQKEYFKISLPNYLSNPLSTWKKKLEALQTIVNATKEKITPDALRNDSREELLELKLSFDQAFMELEEIMEFLEKARNYRFRELLSWYQRAEKAKKRQEMKSKSSEMLKSSSSMAASSSADVTDSITSASSRSTSAASSSSVHSSTSSTTPVHDEL</sequence>
<gene>
    <name evidence="8" type="ORF">HG537_0D01280</name>
</gene>
<dbReference type="PRINTS" id="PR00301">
    <property type="entry name" value="HEATSHOCK70"/>
</dbReference>
<evidence type="ECO:0000256" key="7">
    <source>
        <dbReference type="SAM" id="SignalP"/>
    </source>
</evidence>
<evidence type="ECO:0000256" key="6">
    <source>
        <dbReference type="SAM" id="MobiDB-lite"/>
    </source>
</evidence>
<feature type="compositionally biased region" description="Basic and acidic residues" evidence="6">
    <location>
        <begin position="841"/>
        <end position="850"/>
    </location>
</feature>
<dbReference type="PANTHER" id="PTHR45639">
    <property type="entry name" value="HSC70CB, ISOFORM G-RELATED"/>
    <property type="match status" value="1"/>
</dbReference>
<dbReference type="Gene3D" id="3.90.640.10">
    <property type="entry name" value="Actin, Chain A, domain 4"/>
    <property type="match status" value="1"/>
</dbReference>
<evidence type="ECO:0000313" key="9">
    <source>
        <dbReference type="Proteomes" id="UP000510647"/>
    </source>
</evidence>
<dbReference type="PANTHER" id="PTHR45639:SF3">
    <property type="entry name" value="HYPOXIA UP-REGULATED PROTEIN 1"/>
    <property type="match status" value="1"/>
</dbReference>
<protein>
    <recommendedName>
        <fullName evidence="10">Actin-like ATPase domain-containing protein</fullName>
    </recommendedName>
</protein>
<dbReference type="GO" id="GO:0140662">
    <property type="term" value="F:ATP-dependent protein folding chaperone"/>
    <property type="evidence" value="ECO:0007669"/>
    <property type="project" value="InterPro"/>
</dbReference>
<dbReference type="Proteomes" id="UP000510647">
    <property type="component" value="Chromosome 4"/>
</dbReference>
<evidence type="ECO:0008006" key="10">
    <source>
        <dbReference type="Google" id="ProtNLM"/>
    </source>
</evidence>
<dbReference type="InterPro" id="IPR029048">
    <property type="entry name" value="HSP70_C_sf"/>
</dbReference>
<dbReference type="SUPFAM" id="SSF100934">
    <property type="entry name" value="Heat shock protein 70kD (HSP70), C-terminal subdomain"/>
    <property type="match status" value="1"/>
</dbReference>
<dbReference type="AlphaFoldDB" id="A0A7H9HQW4"/>
<dbReference type="Gene3D" id="1.20.1270.10">
    <property type="match status" value="1"/>
</dbReference>
<keyword evidence="2 7" id="KW-0732">Signal</keyword>
<feature type="signal peptide" evidence="7">
    <location>
        <begin position="1"/>
        <end position="22"/>
    </location>
</feature>
<evidence type="ECO:0000256" key="2">
    <source>
        <dbReference type="ARBA" id="ARBA00022729"/>
    </source>
</evidence>
<reference evidence="8 9" key="1">
    <citation type="submission" date="2020-06" db="EMBL/GenBank/DDBJ databases">
        <title>The yeast mating-type switching endonuclease HO is a domesticated member of an unorthodox homing genetic element family.</title>
        <authorList>
            <person name="Coughlan A.Y."/>
            <person name="Lombardi L."/>
            <person name="Braun-Galleani S."/>
            <person name="Martos A.R."/>
            <person name="Galeote V."/>
            <person name="Bigey F."/>
            <person name="Dequin S."/>
            <person name="Byrne K.P."/>
            <person name="Wolfe K.H."/>
        </authorList>
    </citation>
    <scope>NUCLEOTIDE SEQUENCE [LARGE SCALE GENOMIC DNA]</scope>
    <source>
        <strain evidence="8 9">CBS2947</strain>
    </source>
</reference>
<keyword evidence="5" id="KW-0143">Chaperone</keyword>
<dbReference type="GO" id="GO:0030968">
    <property type="term" value="P:endoplasmic reticulum unfolded protein response"/>
    <property type="evidence" value="ECO:0007669"/>
    <property type="project" value="TreeGrafter"/>
</dbReference>
<dbReference type="InterPro" id="IPR013126">
    <property type="entry name" value="Hsp_70_fam"/>
</dbReference>
<dbReference type="PROSITE" id="PS01036">
    <property type="entry name" value="HSP70_3"/>
    <property type="match status" value="1"/>
</dbReference>
<dbReference type="CDD" id="cd10230">
    <property type="entry name" value="ASKHA_NBD_HSP70_HYOU1"/>
    <property type="match status" value="1"/>
</dbReference>
<accession>A0A7H9HQW4</accession>
<feature type="compositionally biased region" description="Basic and acidic residues" evidence="6">
    <location>
        <begin position="562"/>
        <end position="571"/>
    </location>
</feature>
<feature type="chain" id="PRO_5028940786" description="Actin-like ATPase domain-containing protein" evidence="7">
    <location>
        <begin position="23"/>
        <end position="900"/>
    </location>
</feature>
<keyword evidence="3" id="KW-0547">Nucleotide-binding</keyword>